<dbReference type="InterPro" id="IPR036383">
    <property type="entry name" value="TSP1_rpt_sf"/>
</dbReference>
<keyword evidence="4 10" id="KW-0479">Metal-binding</keyword>
<dbReference type="InterPro" id="IPR041645">
    <property type="entry name" value="ADAMTS_CR_2"/>
</dbReference>
<dbReference type="Pfam" id="PF17771">
    <property type="entry name" value="ADAMTS_CR_2"/>
    <property type="match status" value="1"/>
</dbReference>
<dbReference type="InterPro" id="IPR000884">
    <property type="entry name" value="TSP1_rpt"/>
</dbReference>
<dbReference type="GO" id="GO:0046872">
    <property type="term" value="F:metal ion binding"/>
    <property type="evidence" value="ECO:0007669"/>
    <property type="project" value="UniProtKB-KW"/>
</dbReference>
<protein>
    <submittedName>
        <fullName evidence="14">Peptidase M12B domain-containing protein</fullName>
    </submittedName>
</protein>
<keyword evidence="11" id="KW-0812">Transmembrane</keyword>
<evidence type="ECO:0000313" key="14">
    <source>
        <dbReference type="WBParaSite" id="TCONS_00011800.p1"/>
    </source>
</evidence>
<feature type="binding site" evidence="10">
    <location>
        <position position="388"/>
    </location>
    <ligand>
        <name>Zn(2+)</name>
        <dbReference type="ChEBI" id="CHEBI:29105"/>
        <note>catalytic</note>
    </ligand>
</feature>
<dbReference type="Proteomes" id="UP000035681">
    <property type="component" value="Unplaced"/>
</dbReference>
<feature type="binding site" evidence="10">
    <location>
        <position position="382"/>
    </location>
    <ligand>
        <name>Zn(2+)</name>
        <dbReference type="ChEBI" id="CHEBI:29105"/>
        <note>catalytic</note>
    </ligand>
</feature>
<dbReference type="SUPFAM" id="SSF82895">
    <property type="entry name" value="TSP-1 type 1 repeat"/>
    <property type="match status" value="1"/>
</dbReference>
<proteinExistence type="predicted"/>
<dbReference type="Gene3D" id="2.20.100.10">
    <property type="entry name" value="Thrombospondin type-1 (TSP1) repeat"/>
    <property type="match status" value="2"/>
</dbReference>
<feature type="active site" evidence="10">
    <location>
        <position position="379"/>
    </location>
</feature>
<reference evidence="14" key="1">
    <citation type="submission" date="2024-02" db="UniProtKB">
        <authorList>
            <consortium name="WormBaseParasite"/>
        </authorList>
    </citation>
    <scope>IDENTIFICATION</scope>
</reference>
<dbReference type="SMART" id="SM00209">
    <property type="entry name" value="TSP1"/>
    <property type="match status" value="3"/>
</dbReference>
<dbReference type="Gene3D" id="3.40.390.10">
    <property type="entry name" value="Collagenase (Catalytic Domain)"/>
    <property type="match status" value="1"/>
</dbReference>
<dbReference type="InterPro" id="IPR001590">
    <property type="entry name" value="Peptidase_M12B"/>
</dbReference>
<evidence type="ECO:0000256" key="4">
    <source>
        <dbReference type="ARBA" id="ARBA00022723"/>
    </source>
</evidence>
<dbReference type="WBParaSite" id="TCONS_00011800.p1">
    <property type="protein sequence ID" value="TCONS_00011800.p1"/>
    <property type="gene ID" value="XLOC_006680"/>
</dbReference>
<dbReference type="GO" id="GO:0030198">
    <property type="term" value="P:extracellular matrix organization"/>
    <property type="evidence" value="ECO:0007669"/>
    <property type="project" value="TreeGrafter"/>
</dbReference>
<dbReference type="InterPro" id="IPR057401">
    <property type="entry name" value="Adt-1/2-like_dom"/>
</dbReference>
<dbReference type="PROSITE" id="PS50215">
    <property type="entry name" value="ADAM_MEPRO"/>
    <property type="match status" value="1"/>
</dbReference>
<dbReference type="InterPro" id="IPR000863">
    <property type="entry name" value="Sulfotransferase_dom"/>
</dbReference>
<feature type="binding site" evidence="10">
    <location>
        <position position="378"/>
    </location>
    <ligand>
        <name>Zn(2+)</name>
        <dbReference type="ChEBI" id="CHEBI:29105"/>
        <note>catalytic</note>
    </ligand>
</feature>
<evidence type="ECO:0000256" key="1">
    <source>
        <dbReference type="ARBA" id="ARBA00004613"/>
    </source>
</evidence>
<keyword evidence="6 10" id="KW-0862">Zinc</keyword>
<dbReference type="SUPFAM" id="SSF52540">
    <property type="entry name" value="P-loop containing nucleoside triphosphate hydrolases"/>
    <property type="match status" value="1"/>
</dbReference>
<feature type="domain" description="Peptidase M12B" evidence="12">
    <location>
        <begin position="222"/>
        <end position="426"/>
    </location>
</feature>
<evidence type="ECO:0000259" key="12">
    <source>
        <dbReference type="PROSITE" id="PS50215"/>
    </source>
</evidence>
<evidence type="ECO:0000256" key="2">
    <source>
        <dbReference type="ARBA" id="ARBA00022525"/>
    </source>
</evidence>
<dbReference type="InterPro" id="IPR027417">
    <property type="entry name" value="P-loop_NTPase"/>
</dbReference>
<keyword evidence="8" id="KW-1015">Disulfide bond</keyword>
<dbReference type="GO" id="GO:0004222">
    <property type="term" value="F:metalloendopeptidase activity"/>
    <property type="evidence" value="ECO:0007669"/>
    <property type="project" value="InterPro"/>
</dbReference>
<comment type="subcellular location">
    <subcellularLocation>
        <location evidence="1">Secreted</location>
    </subcellularLocation>
</comment>
<evidence type="ECO:0000256" key="8">
    <source>
        <dbReference type="ARBA" id="ARBA00023157"/>
    </source>
</evidence>
<dbReference type="PROSITE" id="PS50092">
    <property type="entry name" value="TSP1"/>
    <property type="match status" value="2"/>
</dbReference>
<dbReference type="Pfam" id="PF13688">
    <property type="entry name" value="Reprolysin_5"/>
    <property type="match status" value="1"/>
</dbReference>
<comment type="caution">
    <text evidence="10">Lacks conserved residue(s) required for the propagation of feature annotation.</text>
</comment>
<evidence type="ECO:0000256" key="9">
    <source>
        <dbReference type="ARBA" id="ARBA00023180"/>
    </source>
</evidence>
<dbReference type="InterPro" id="IPR024079">
    <property type="entry name" value="MetalloPept_cat_dom_sf"/>
</dbReference>
<keyword evidence="11" id="KW-1133">Transmembrane helix</keyword>
<feature type="transmembrane region" description="Helical" evidence="11">
    <location>
        <begin position="12"/>
        <end position="31"/>
    </location>
</feature>
<sequence>IETLYKSSLKRMKICLFLLIISFFKFITPIYEGLTNKEKLHLFGKNSLKVRPKFEEISINNFNGRSLNITIEDASLNLYDIGLHHFLYTNNRSKNLLEEHVYYDKCSKVYKGESTTPKGNIISLTGCKNNLRGLIITNENKMYFIHPIPKKINYGNHVIHKRSISEVLSPENHDCIFNKNYDPFPEDQIESDTLISKLKKIKKLNFIKHINKRDIVNEENEIIIEIAIFADYLMIKHFYDIYGKDDHIKELKRFVIATVNNVDSLYKHQTLNSNIHFRIKRIDIMEKEPLELESTKHDNGEVNKLLKTFCEYQQKMKPTNRNDPKYWDHALLFTGYDIYGGELKNIAGFAPVKGMCSEVRSCTINEGIDFGSVFVVTHEIGHNLGMYHDGQNECHTDCCIMAPSIGSGKTKWSLCSSTEMKIFVQKLGTESNRPPNCLKFSAKKSKNIGVLPGQDYTVNEQCKLFHGKCWNHGLRSNQKLEEICQMIWCTDGGEKFRTSHPALEGTYCGKGKVCFSGKCVESKKNLTIIDGGWSEWKSKSYCNLPDDDQCQNCQIDGQIIIKKEYRYCDNPFPNNGGKLCNGDNIRGKICNEKLCSKSETIQQYIDNICKIKSKLEKNIEINMIEKGLHFEHDLCKVWCFIKSSTSVRTVDDMPDGTPCGHNSFCLNGECKSLICNGTILGGNINDCTTTQNKYLKSLLKTSEWESWLSWSKCTSTKCGEIGYKKRKRICKDSTCPGIDIQETTCKFDCTKIENNWSNWSNWLECSATECDKEGKQIRTRKCLSNKCIGSEIESQSCQKFCLKNYGKFTEWSSWSKCNFTKDCQTSSFRKRRRDCWSTIIPNPVCNGEKEEIQLCPRSEFKNRCNAMEAYIEASVRKTEEIKKYNETDSTLKEGAGKKLLRKIGSINYPIQCTEETVQSASTIQLDSNDIFLISFPNSGIELLENIILQLFNDEINDEYKFPTIEYFGSAVINIHPPPKYLKTYLNFNLCPKLNNCKVIILIRNPKDIVWSMYKHNSGNDNIILPSKDFDDFLNAFMNGETEYGDYFIHFQNLIPLIKNENSLLLTYEQATSDIVTTITKLAKFLNLQDKVSDQKNLFKIVEEVTLHNEFNYNYTIKEWKKCFNEKQSLEMDEKFETFFKGSIIENIFENKMKW</sequence>
<keyword evidence="9" id="KW-0325">Glycoprotein</keyword>
<name>A0AAF5I2L8_STRER</name>
<evidence type="ECO:0000256" key="11">
    <source>
        <dbReference type="SAM" id="Phobius"/>
    </source>
</evidence>
<evidence type="ECO:0000256" key="10">
    <source>
        <dbReference type="PROSITE-ProRule" id="PRU00276"/>
    </source>
</evidence>
<keyword evidence="11" id="KW-0472">Membrane</keyword>
<dbReference type="GO" id="GO:0006508">
    <property type="term" value="P:proteolysis"/>
    <property type="evidence" value="ECO:0007669"/>
    <property type="project" value="UniProtKB-KW"/>
</dbReference>
<dbReference type="Gene3D" id="3.40.1620.60">
    <property type="match status" value="1"/>
</dbReference>
<evidence type="ECO:0000256" key="7">
    <source>
        <dbReference type="ARBA" id="ARBA00023049"/>
    </source>
</evidence>
<keyword evidence="13" id="KW-1185">Reference proteome</keyword>
<dbReference type="Gene3D" id="3.40.50.300">
    <property type="entry name" value="P-loop containing nucleotide triphosphate hydrolases"/>
    <property type="match status" value="1"/>
</dbReference>
<dbReference type="SUPFAM" id="SSF55486">
    <property type="entry name" value="Metalloproteases ('zincins'), catalytic domain"/>
    <property type="match status" value="1"/>
</dbReference>
<dbReference type="Pfam" id="PF00090">
    <property type="entry name" value="TSP_1"/>
    <property type="match status" value="3"/>
</dbReference>
<keyword evidence="3" id="KW-0645">Protease</keyword>
<dbReference type="GO" id="GO:0008146">
    <property type="term" value="F:sulfotransferase activity"/>
    <property type="evidence" value="ECO:0007669"/>
    <property type="project" value="InterPro"/>
</dbReference>
<evidence type="ECO:0000256" key="3">
    <source>
        <dbReference type="ARBA" id="ARBA00022670"/>
    </source>
</evidence>
<keyword evidence="7" id="KW-0482">Metalloprotease</keyword>
<keyword evidence="2" id="KW-0964">Secreted</keyword>
<dbReference type="Pfam" id="PF25379">
    <property type="entry name" value="Adt-1"/>
    <property type="match status" value="1"/>
</dbReference>
<dbReference type="AlphaFoldDB" id="A0AAF5I2L8"/>
<organism evidence="13 14">
    <name type="scientific">Strongyloides stercoralis</name>
    <name type="common">Threadworm</name>
    <dbReference type="NCBI Taxonomy" id="6248"/>
    <lineage>
        <taxon>Eukaryota</taxon>
        <taxon>Metazoa</taxon>
        <taxon>Ecdysozoa</taxon>
        <taxon>Nematoda</taxon>
        <taxon>Chromadorea</taxon>
        <taxon>Rhabditida</taxon>
        <taxon>Tylenchina</taxon>
        <taxon>Panagrolaimomorpha</taxon>
        <taxon>Strongyloidoidea</taxon>
        <taxon>Strongyloididae</taxon>
        <taxon>Strongyloides</taxon>
    </lineage>
</organism>
<keyword evidence="5" id="KW-0378">Hydrolase</keyword>
<dbReference type="PANTHER" id="PTHR13723">
    <property type="entry name" value="ADAMTS A DISINTEGRIN AND METALLOPROTEASE WITH THROMBOSPONDIN MOTIFS PROTEASE"/>
    <property type="match status" value="1"/>
</dbReference>
<evidence type="ECO:0000313" key="13">
    <source>
        <dbReference type="Proteomes" id="UP000035681"/>
    </source>
</evidence>
<dbReference type="PANTHER" id="PTHR13723:SF291">
    <property type="entry name" value="PEPTIDASE M12B DOMAIN-CONTAINING PROTEIN"/>
    <property type="match status" value="1"/>
</dbReference>
<dbReference type="GO" id="GO:0005576">
    <property type="term" value="C:extracellular region"/>
    <property type="evidence" value="ECO:0007669"/>
    <property type="project" value="UniProtKB-SubCell"/>
</dbReference>
<accession>A0AAF5I2L8</accession>
<dbReference type="GO" id="GO:0031012">
    <property type="term" value="C:extracellular matrix"/>
    <property type="evidence" value="ECO:0007669"/>
    <property type="project" value="TreeGrafter"/>
</dbReference>
<dbReference type="InterPro" id="IPR050439">
    <property type="entry name" value="ADAMTS_ADAMTS-like"/>
</dbReference>
<evidence type="ECO:0000256" key="5">
    <source>
        <dbReference type="ARBA" id="ARBA00022801"/>
    </source>
</evidence>
<dbReference type="Pfam" id="PF00685">
    <property type="entry name" value="Sulfotransfer_1"/>
    <property type="match status" value="1"/>
</dbReference>
<evidence type="ECO:0000256" key="6">
    <source>
        <dbReference type="ARBA" id="ARBA00022833"/>
    </source>
</evidence>